<organism evidence="1 2">
    <name type="scientific">Manihot esculenta</name>
    <name type="common">Cassava</name>
    <name type="synonym">Jatropha manihot</name>
    <dbReference type="NCBI Taxonomy" id="3983"/>
    <lineage>
        <taxon>Eukaryota</taxon>
        <taxon>Viridiplantae</taxon>
        <taxon>Streptophyta</taxon>
        <taxon>Embryophyta</taxon>
        <taxon>Tracheophyta</taxon>
        <taxon>Spermatophyta</taxon>
        <taxon>Magnoliopsida</taxon>
        <taxon>eudicotyledons</taxon>
        <taxon>Gunneridae</taxon>
        <taxon>Pentapetalae</taxon>
        <taxon>rosids</taxon>
        <taxon>fabids</taxon>
        <taxon>Malpighiales</taxon>
        <taxon>Euphorbiaceae</taxon>
        <taxon>Crotonoideae</taxon>
        <taxon>Manihoteae</taxon>
        <taxon>Manihot</taxon>
    </lineage>
</organism>
<dbReference type="Proteomes" id="UP000091857">
    <property type="component" value="Chromosome 2"/>
</dbReference>
<sequence length="277" mass="31189">MNVFPSGDVGDVPAANAQPGVDGSENVKGVPTSLTDLGFSSEFERQLQLENDPELKFISLHELDNDDVFLALHDIIVTRNTNMAYDHVHSEMTVMDSTPNMVRSHGFSSGENPPFNFGYDQFFSSDDKGKGVVVDETPSHNFVLDHVGPYKETEVVTPTLDMANVDYDFPFEEMGDDQSQELQPPSVLFTTDLKPRLRWTFELHQCFLKAVNDLGGPKKACPKDILNSMKVEGLTLYHVKSHLQKYRQNPDSVSQWCEMNQNGEFLVDNIRVREPSE</sequence>
<dbReference type="EMBL" id="CM004388">
    <property type="protein sequence ID" value="KAG8659826.1"/>
    <property type="molecule type" value="Genomic_DNA"/>
</dbReference>
<gene>
    <name evidence="1" type="ORF">MANES_02G082332v8</name>
</gene>
<proteinExistence type="predicted"/>
<keyword evidence="2" id="KW-1185">Reference proteome</keyword>
<comment type="caution">
    <text evidence="1">The sequence shown here is derived from an EMBL/GenBank/DDBJ whole genome shotgun (WGS) entry which is preliminary data.</text>
</comment>
<evidence type="ECO:0000313" key="1">
    <source>
        <dbReference type="EMBL" id="KAG8659826.1"/>
    </source>
</evidence>
<accession>A0ACB7I679</accession>
<protein>
    <submittedName>
        <fullName evidence="1">Uncharacterized protein</fullName>
    </submittedName>
</protein>
<evidence type="ECO:0000313" key="2">
    <source>
        <dbReference type="Proteomes" id="UP000091857"/>
    </source>
</evidence>
<name>A0ACB7I679_MANES</name>
<reference evidence="2" key="1">
    <citation type="journal article" date="2016" name="Nat. Biotechnol.">
        <title>Sequencing wild and cultivated cassava and related species reveals extensive interspecific hybridization and genetic diversity.</title>
        <authorList>
            <person name="Bredeson J.V."/>
            <person name="Lyons J.B."/>
            <person name="Prochnik S.E."/>
            <person name="Wu G.A."/>
            <person name="Ha C.M."/>
            <person name="Edsinger-Gonzales E."/>
            <person name="Grimwood J."/>
            <person name="Schmutz J."/>
            <person name="Rabbi I.Y."/>
            <person name="Egesi C."/>
            <person name="Nauluvula P."/>
            <person name="Lebot V."/>
            <person name="Ndunguru J."/>
            <person name="Mkamilo G."/>
            <person name="Bart R.S."/>
            <person name="Setter T.L."/>
            <person name="Gleadow R.M."/>
            <person name="Kulakow P."/>
            <person name="Ferguson M.E."/>
            <person name="Rounsley S."/>
            <person name="Rokhsar D.S."/>
        </authorList>
    </citation>
    <scope>NUCLEOTIDE SEQUENCE [LARGE SCALE GENOMIC DNA]</scope>
    <source>
        <strain evidence="2">cv. AM560-2</strain>
    </source>
</reference>